<keyword evidence="5" id="KW-1185">Reference proteome</keyword>
<proteinExistence type="predicted"/>
<feature type="domain" description="ABC-three component systems C-terminal" evidence="1">
    <location>
        <begin position="268"/>
        <end position="394"/>
    </location>
</feature>
<sequence length="396" mass="46143">MADTSTNFSAKEPSLGYIYQIKYALLLLLTNSRNLDNPVLRIECLDDIDITDVNSTNLYQTKLHIKSKANLTDSSVDFWKTIRIWSEYILNGTIDIDQTVLNLITTENIPTTSILYKLRDNIFSDAELQDIIDKLDSIAISSTNDTTKKGREEYQKLSIVNKKKLIQSIRILDNSVDISEVDAKIKKQLILSSYPNHLDAFLELLDGWWLGKTIDNLTGKSDSIKFEELQLKISNIRDSFQADNLPNHFPEQMEISDEEVENLKEKNFLKQLELISIGINSRTVKRAISDFRRAFEQRSKWLRLHLLNPEEEEEYDKKLRDYWQNIFEIMSDEADGKTDDDLKKLGKDFYINQFATSCPQIKIREKFNEDYLTRGSYQILSDEKKIGWHPNFDKEI</sequence>
<dbReference type="InterPro" id="IPR046913">
    <property type="entry name" value="ABC-3C_CTD7"/>
</dbReference>
<evidence type="ECO:0000313" key="2">
    <source>
        <dbReference type="EMBL" id="PQA94948.1"/>
    </source>
</evidence>
<evidence type="ECO:0000313" key="3">
    <source>
        <dbReference type="EMBL" id="SIS63668.1"/>
    </source>
</evidence>
<dbReference type="Pfam" id="PF20283">
    <property type="entry name" value="CTD7"/>
    <property type="match status" value="1"/>
</dbReference>
<accession>A0A1N7KQ04</accession>
<evidence type="ECO:0000313" key="5">
    <source>
        <dbReference type="Proteomes" id="UP000238314"/>
    </source>
</evidence>
<reference evidence="2 5" key="1">
    <citation type="submission" date="2016-11" db="EMBL/GenBank/DDBJ databases">
        <title>Whole genomes of Flavobacteriaceae.</title>
        <authorList>
            <person name="Stine C."/>
            <person name="Li C."/>
            <person name="Tadesse D."/>
        </authorList>
    </citation>
    <scope>NUCLEOTIDE SEQUENCE [LARGE SCALE GENOMIC DNA]</scope>
    <source>
        <strain evidence="2 5">DSM 21068</strain>
    </source>
</reference>
<dbReference type="EMBL" id="MUGO01000008">
    <property type="protein sequence ID" value="PQA94948.1"/>
    <property type="molecule type" value="Genomic_DNA"/>
</dbReference>
<dbReference type="Proteomes" id="UP000186246">
    <property type="component" value="Unassembled WGS sequence"/>
</dbReference>
<dbReference type="Proteomes" id="UP000238314">
    <property type="component" value="Unassembled WGS sequence"/>
</dbReference>
<name>A0A1N7KQ04_9FLAO</name>
<evidence type="ECO:0000259" key="1">
    <source>
        <dbReference type="Pfam" id="PF20283"/>
    </source>
</evidence>
<reference evidence="4" key="3">
    <citation type="submission" date="2017-01" db="EMBL/GenBank/DDBJ databases">
        <authorList>
            <person name="Varghese N."/>
            <person name="Submissions S."/>
        </authorList>
    </citation>
    <scope>NUCLEOTIDE SEQUENCE [LARGE SCALE GENOMIC DNA]</scope>
    <source>
        <strain evidence="4">DSM 21068</strain>
    </source>
</reference>
<reference evidence="3" key="2">
    <citation type="submission" date="2017-01" db="EMBL/GenBank/DDBJ databases">
        <authorList>
            <person name="Mah S.A."/>
            <person name="Swanson W.J."/>
            <person name="Moy G.W."/>
            <person name="Vacquier V.D."/>
        </authorList>
    </citation>
    <scope>NUCLEOTIDE SEQUENCE [LARGE SCALE GENOMIC DNA]</scope>
    <source>
        <strain evidence="3">DSM 21068</strain>
    </source>
</reference>
<dbReference type="EMBL" id="FTOJ01000001">
    <property type="protein sequence ID" value="SIS63668.1"/>
    <property type="molecule type" value="Genomic_DNA"/>
</dbReference>
<evidence type="ECO:0000313" key="4">
    <source>
        <dbReference type="Proteomes" id="UP000186246"/>
    </source>
</evidence>
<dbReference type="STRING" id="551459.SAMN05421796_101738"/>
<dbReference type="AlphaFoldDB" id="A0A1N7KQ04"/>
<gene>
    <name evidence="2" type="ORF">B0A70_06375</name>
    <name evidence="3" type="ORF">SAMN05421796_101738</name>
</gene>
<dbReference type="OrthoDB" id="2786695at2"/>
<protein>
    <recommendedName>
        <fullName evidence="1">ABC-three component systems C-terminal domain-containing protein</fullName>
    </recommendedName>
</protein>
<dbReference type="RefSeq" id="WP_076449873.1">
    <property type="nucleotide sequence ID" value="NZ_FTOJ01000001.1"/>
</dbReference>
<organism evidence="3 4">
    <name type="scientific">Chryseobacterium piscicola</name>
    <dbReference type="NCBI Taxonomy" id="551459"/>
    <lineage>
        <taxon>Bacteria</taxon>
        <taxon>Pseudomonadati</taxon>
        <taxon>Bacteroidota</taxon>
        <taxon>Flavobacteriia</taxon>
        <taxon>Flavobacteriales</taxon>
        <taxon>Weeksellaceae</taxon>
        <taxon>Chryseobacterium group</taxon>
        <taxon>Chryseobacterium</taxon>
    </lineage>
</organism>